<keyword evidence="3" id="KW-1185">Reference proteome</keyword>
<accession>A0ABR2G5T5</accession>
<reference evidence="2 3" key="1">
    <citation type="journal article" date="2024" name="G3 (Bethesda)">
        <title>Genome assembly of Hibiscus sabdariffa L. provides insights into metabolisms of medicinal natural products.</title>
        <authorList>
            <person name="Kim T."/>
        </authorList>
    </citation>
    <scope>NUCLEOTIDE SEQUENCE [LARGE SCALE GENOMIC DNA]</scope>
    <source>
        <strain evidence="2">TK-2024</strain>
        <tissue evidence="2">Old leaves</tissue>
    </source>
</reference>
<organism evidence="2 3">
    <name type="scientific">Hibiscus sabdariffa</name>
    <name type="common">roselle</name>
    <dbReference type="NCBI Taxonomy" id="183260"/>
    <lineage>
        <taxon>Eukaryota</taxon>
        <taxon>Viridiplantae</taxon>
        <taxon>Streptophyta</taxon>
        <taxon>Embryophyta</taxon>
        <taxon>Tracheophyta</taxon>
        <taxon>Spermatophyta</taxon>
        <taxon>Magnoliopsida</taxon>
        <taxon>eudicotyledons</taxon>
        <taxon>Gunneridae</taxon>
        <taxon>Pentapetalae</taxon>
        <taxon>rosids</taxon>
        <taxon>malvids</taxon>
        <taxon>Malvales</taxon>
        <taxon>Malvaceae</taxon>
        <taxon>Malvoideae</taxon>
        <taxon>Hibiscus</taxon>
    </lineage>
</organism>
<evidence type="ECO:0000256" key="1">
    <source>
        <dbReference type="SAM" id="SignalP"/>
    </source>
</evidence>
<protein>
    <submittedName>
        <fullName evidence="2">Uncharacterized protein</fullName>
    </submittedName>
</protein>
<dbReference type="PANTHER" id="PTHR33592:SF10">
    <property type="entry name" value="TRANSMEMBRANE PROTEIN"/>
    <property type="match status" value="1"/>
</dbReference>
<feature type="chain" id="PRO_5045712811" evidence="1">
    <location>
        <begin position="25"/>
        <end position="102"/>
    </location>
</feature>
<dbReference type="EMBL" id="JBBPBM010000002">
    <property type="protein sequence ID" value="KAK8595929.1"/>
    <property type="molecule type" value="Genomic_DNA"/>
</dbReference>
<dbReference type="PANTHER" id="PTHR33592">
    <property type="entry name" value="TRANSMEMBRANE PROTEIN"/>
    <property type="match status" value="1"/>
</dbReference>
<proteinExistence type="predicted"/>
<sequence length="102" mass="10985">MGSLKISLLFALLFISFAARFGAAIRPWHWHGDQLLPKILSDFESLQKGPVTPSGHSPCTNIPGRSGICINEINAAGHLLRSPPTYPGIQDVKFSGTTPMGE</sequence>
<name>A0ABR2G5T5_9ROSI</name>
<dbReference type="Proteomes" id="UP001472677">
    <property type="component" value="Unassembled WGS sequence"/>
</dbReference>
<evidence type="ECO:0000313" key="3">
    <source>
        <dbReference type="Proteomes" id="UP001472677"/>
    </source>
</evidence>
<keyword evidence="1" id="KW-0732">Signal</keyword>
<gene>
    <name evidence="2" type="ORF">V6N12_064435</name>
</gene>
<evidence type="ECO:0000313" key="2">
    <source>
        <dbReference type="EMBL" id="KAK8595929.1"/>
    </source>
</evidence>
<feature type="signal peptide" evidence="1">
    <location>
        <begin position="1"/>
        <end position="24"/>
    </location>
</feature>
<comment type="caution">
    <text evidence="2">The sequence shown here is derived from an EMBL/GenBank/DDBJ whole genome shotgun (WGS) entry which is preliminary data.</text>
</comment>